<gene>
    <name evidence="1" type="ORF">ECLFYP2_00802</name>
</gene>
<accession>A0A6N3GA82</accession>
<dbReference type="AlphaFoldDB" id="A0A6N3GA82"/>
<organism evidence="1">
    <name type="scientific">Enterococcus casseliflavus</name>
    <name type="common">Enterococcus flavescens</name>
    <dbReference type="NCBI Taxonomy" id="37734"/>
    <lineage>
        <taxon>Bacteria</taxon>
        <taxon>Bacillati</taxon>
        <taxon>Bacillota</taxon>
        <taxon>Bacilli</taxon>
        <taxon>Lactobacillales</taxon>
        <taxon>Enterococcaceae</taxon>
        <taxon>Enterococcus</taxon>
    </lineage>
</organism>
<sequence>MIKTEKIYGFLQSTQMEAAQLRLLIENWFALVRLNYQPTEYYYNQQAKKPYDLDEVSQLLHSAPEEINTELIVTDGQNESSIHIIQEAVLQRHLFTKDVFFTQKPVILSYFDETMQRDGLFGYLRSYDEYLMHNVEGIEKRQNFQSIAEINALPKRKNFEQKIVIDCNQFSGYDVFYNGYTLTSCWRMYFSAFYAHIIPQVIITDAQQVEQVQVRDQGVVMVELYRDPFQWDHELNLSYQRLFRDQTGIDQLTWDNGVGILREPYIEYAFGDHLIQTIQYQNDRLQPTTKRRATHFVTRSFDLVNEEYQERRVKGYLNAQAYFPWVDQERLRMMDYIVLKPELTIDDGVEAYSFYIRSHLEIEYSEDRFKDYTACLQFYLPETALKHLPLDALKAAMPDVHFGYLHRTRKYTWVNLKKDGKKLRVYFMNTQKLVEQQLFTNQE</sequence>
<name>A0A6N3GA82_ENTCA</name>
<reference evidence="1" key="1">
    <citation type="submission" date="2019-11" db="EMBL/GenBank/DDBJ databases">
        <authorList>
            <person name="Feng L."/>
        </authorList>
    </citation>
    <scope>NUCLEOTIDE SEQUENCE</scope>
    <source>
        <strain evidence="1">ECasseliflavusLFYP2</strain>
    </source>
</reference>
<protein>
    <submittedName>
        <fullName evidence="1">Uncharacterized protein</fullName>
    </submittedName>
</protein>
<dbReference type="EMBL" id="CACRTX010000020">
    <property type="protein sequence ID" value="VYU61186.1"/>
    <property type="molecule type" value="Genomic_DNA"/>
</dbReference>
<proteinExistence type="predicted"/>
<evidence type="ECO:0000313" key="1">
    <source>
        <dbReference type="EMBL" id="VYU61186.1"/>
    </source>
</evidence>
<dbReference type="RefSeq" id="WP_421758551.1">
    <property type="nucleotide sequence ID" value="NZ_CACRTX010000020.1"/>
</dbReference>